<dbReference type="InterPro" id="IPR027417">
    <property type="entry name" value="P-loop_NTPase"/>
</dbReference>
<dbReference type="PANTHER" id="PTHR30050:SF2">
    <property type="entry name" value="CHROMOSOMAL REPLICATION INITIATOR PROTEIN DNAA"/>
    <property type="match status" value="1"/>
</dbReference>
<dbReference type="GO" id="GO:0005524">
    <property type="term" value="F:ATP binding"/>
    <property type="evidence" value="ECO:0007669"/>
    <property type="project" value="UniProtKB-UniRule"/>
</dbReference>
<sequence>MQTLFPPESGESNESSKNLDPKQSPWLKIKQQLKELIEPDEFDKWIAPLDSKSHSDDEVVISLPDMTSYQVILDRFIDQFDYCKATLGLQVFFRFEIEGTESTASEVFEDDSSTLNELLSHNEVSDPDPQPDYTREPSSPVSRALTHHSQLNTEYTFQNFVNGPSNQFAHASCLAVADAPGQHYNPLFLYGSTGLGKTHLLHAVGNKVLKVKENAVITYITSERFMNEMIYCLRFNKMWDFRRKYRNCDVLLVDDIQFISGKERTQEEFFHTFNALYEAKKQIVVTSDIFPQDIPDIEDRLRNRFQWGLIADIQPPDIEHRVAILMNKADKQGVPLSQHVAEYIANHAKGNVRVLEGALRRVAAFAALQGVPIDIELASQILQDVLGDTGTKNITIESIQKIVAEHFKVRVADLKSKKRQRAFSIPRQIAMFLSRNRTQSSFPEIGAGFGGKDHTTVMHAVKKIEQDKKRDIEVKTHIEAIERKLDQLH</sequence>
<evidence type="ECO:0000256" key="9">
    <source>
        <dbReference type="NCBIfam" id="TIGR00362"/>
    </source>
</evidence>
<evidence type="ECO:0000256" key="7">
    <source>
        <dbReference type="ARBA" id="ARBA00023125"/>
    </source>
</evidence>
<protein>
    <recommendedName>
        <fullName evidence="8 9">Chromosomal replication initiator protein DnaA</fullName>
    </recommendedName>
</protein>
<comment type="domain">
    <text evidence="8">Domain I is involved in oligomerization and binding regulators, domain II is flexibile and of varying length in different bacteria, domain III forms the AAA+ region, while domain IV binds dsDNA.</text>
</comment>
<feature type="region of interest" description="Domain IV, binds dsDNA" evidence="8">
    <location>
        <begin position="367"/>
        <end position="489"/>
    </location>
</feature>
<feature type="region of interest" description="Disordered" evidence="12">
    <location>
        <begin position="121"/>
        <end position="145"/>
    </location>
</feature>
<organism evidence="15 16">
    <name type="scientific">Pseudobacteriovorax antillogorgiicola</name>
    <dbReference type="NCBI Taxonomy" id="1513793"/>
    <lineage>
        <taxon>Bacteria</taxon>
        <taxon>Pseudomonadati</taxon>
        <taxon>Bdellovibrionota</taxon>
        <taxon>Oligoflexia</taxon>
        <taxon>Oligoflexales</taxon>
        <taxon>Pseudobacteriovoracaceae</taxon>
        <taxon>Pseudobacteriovorax</taxon>
    </lineage>
</organism>
<keyword evidence="7 8" id="KW-0238">DNA-binding</keyword>
<dbReference type="HAMAP" id="MF_00377">
    <property type="entry name" value="DnaA_bact"/>
    <property type="match status" value="1"/>
</dbReference>
<dbReference type="Pfam" id="PF08299">
    <property type="entry name" value="Bac_DnaA_C"/>
    <property type="match status" value="1"/>
</dbReference>
<dbReference type="SMART" id="SM00760">
    <property type="entry name" value="Bac_DnaA_C"/>
    <property type="match status" value="1"/>
</dbReference>
<feature type="binding site" evidence="8">
    <location>
        <position position="194"/>
    </location>
    <ligand>
        <name>ATP</name>
        <dbReference type="ChEBI" id="CHEBI:30616"/>
    </ligand>
</feature>
<evidence type="ECO:0000256" key="5">
    <source>
        <dbReference type="ARBA" id="ARBA00022840"/>
    </source>
</evidence>
<comment type="subunit">
    <text evidence="8">Oligomerizes as a right-handed, spiral filament on DNA at oriC.</text>
</comment>
<feature type="binding site" evidence="8">
    <location>
        <position position="196"/>
    </location>
    <ligand>
        <name>ATP</name>
        <dbReference type="ChEBI" id="CHEBI:30616"/>
    </ligand>
</feature>
<evidence type="ECO:0000256" key="10">
    <source>
        <dbReference type="RuleBase" id="RU000577"/>
    </source>
</evidence>
<dbReference type="InterPro" id="IPR013317">
    <property type="entry name" value="DnaA_dom"/>
</dbReference>
<dbReference type="InterPro" id="IPR020591">
    <property type="entry name" value="Chromosome_initiator_DnaA-like"/>
</dbReference>
<dbReference type="GO" id="GO:0005737">
    <property type="term" value="C:cytoplasm"/>
    <property type="evidence" value="ECO:0007669"/>
    <property type="project" value="UniProtKB-SubCell"/>
</dbReference>
<dbReference type="GO" id="GO:0006275">
    <property type="term" value="P:regulation of DNA replication"/>
    <property type="evidence" value="ECO:0007669"/>
    <property type="project" value="UniProtKB-UniRule"/>
</dbReference>
<evidence type="ECO:0000256" key="6">
    <source>
        <dbReference type="ARBA" id="ARBA00023121"/>
    </source>
</evidence>
<keyword evidence="16" id="KW-1185">Reference proteome</keyword>
<dbReference type="Pfam" id="PF11638">
    <property type="entry name" value="DnaA_N"/>
    <property type="match status" value="1"/>
</dbReference>
<dbReference type="InterPro" id="IPR018312">
    <property type="entry name" value="Chromosome_initiator_DnaA_CS"/>
</dbReference>
<dbReference type="PRINTS" id="PR00051">
    <property type="entry name" value="DNAA"/>
</dbReference>
<dbReference type="EMBL" id="FWZT01000001">
    <property type="protein sequence ID" value="SME91248.1"/>
    <property type="molecule type" value="Genomic_DNA"/>
</dbReference>
<dbReference type="SMART" id="SM00382">
    <property type="entry name" value="AAA"/>
    <property type="match status" value="1"/>
</dbReference>
<dbReference type="Gene3D" id="1.10.1750.10">
    <property type="match status" value="1"/>
</dbReference>
<evidence type="ECO:0000313" key="16">
    <source>
        <dbReference type="Proteomes" id="UP000192907"/>
    </source>
</evidence>
<feature type="domain" description="Chromosomal replication initiator DnaA C-terminal" evidence="14">
    <location>
        <begin position="395"/>
        <end position="464"/>
    </location>
</feature>
<name>A0A1Y6B5A3_9BACT</name>
<dbReference type="OrthoDB" id="5287828at2"/>
<dbReference type="SUPFAM" id="SSF52540">
    <property type="entry name" value="P-loop containing nucleoside triphosphate hydrolases"/>
    <property type="match status" value="1"/>
</dbReference>
<feature type="region of interest" description="Domain III, AAA+ region" evidence="8">
    <location>
        <begin position="150"/>
        <end position="366"/>
    </location>
</feature>
<dbReference type="InterPro" id="IPR013159">
    <property type="entry name" value="DnaA_C"/>
</dbReference>
<dbReference type="PANTHER" id="PTHR30050">
    <property type="entry name" value="CHROMOSOMAL REPLICATION INITIATOR PROTEIN DNAA"/>
    <property type="match status" value="1"/>
</dbReference>
<evidence type="ECO:0000256" key="3">
    <source>
        <dbReference type="ARBA" id="ARBA00022705"/>
    </source>
</evidence>
<keyword evidence="6 8" id="KW-0446">Lipid-binding</keyword>
<comment type="similarity">
    <text evidence="1 8 11">Belongs to the DnaA family.</text>
</comment>
<dbReference type="InterPro" id="IPR003593">
    <property type="entry name" value="AAA+_ATPase"/>
</dbReference>
<dbReference type="GO" id="GO:0008289">
    <property type="term" value="F:lipid binding"/>
    <property type="evidence" value="ECO:0007669"/>
    <property type="project" value="UniProtKB-KW"/>
</dbReference>
<dbReference type="AlphaFoldDB" id="A0A1Y6B5A3"/>
<dbReference type="Pfam" id="PF00308">
    <property type="entry name" value="Bac_DnaA"/>
    <property type="match status" value="1"/>
</dbReference>
<evidence type="ECO:0000256" key="1">
    <source>
        <dbReference type="ARBA" id="ARBA00006583"/>
    </source>
</evidence>
<dbReference type="RefSeq" id="WP_132314448.1">
    <property type="nucleotide sequence ID" value="NZ_FWZT01000001.1"/>
</dbReference>
<dbReference type="Gene3D" id="1.10.8.60">
    <property type="match status" value="1"/>
</dbReference>
<dbReference type="Proteomes" id="UP000192907">
    <property type="component" value="Unassembled WGS sequence"/>
</dbReference>
<keyword evidence="3 8" id="KW-0235">DNA replication</keyword>
<dbReference type="GO" id="GO:0005886">
    <property type="term" value="C:plasma membrane"/>
    <property type="evidence" value="ECO:0007669"/>
    <property type="project" value="TreeGrafter"/>
</dbReference>
<dbReference type="Gene3D" id="3.40.50.300">
    <property type="entry name" value="P-loop containing nucleotide triphosphate hydrolases"/>
    <property type="match status" value="1"/>
</dbReference>
<feature type="compositionally biased region" description="Polar residues" evidence="12">
    <location>
        <begin position="136"/>
        <end position="145"/>
    </location>
</feature>
<keyword evidence="2 8" id="KW-0963">Cytoplasm</keyword>
<evidence type="ECO:0000313" key="15">
    <source>
        <dbReference type="EMBL" id="SME91248.1"/>
    </source>
</evidence>
<dbReference type="InterPro" id="IPR001957">
    <property type="entry name" value="Chromosome_initiator_DnaA"/>
</dbReference>
<dbReference type="STRING" id="1513793.SAMN06296036_101437"/>
<evidence type="ECO:0000256" key="2">
    <source>
        <dbReference type="ARBA" id="ARBA00022490"/>
    </source>
</evidence>
<dbReference type="PROSITE" id="PS01008">
    <property type="entry name" value="DNAA"/>
    <property type="match status" value="1"/>
</dbReference>
<feature type="region of interest" description="Disordered" evidence="12">
    <location>
        <begin position="1"/>
        <end position="25"/>
    </location>
</feature>
<dbReference type="GO" id="GO:0006270">
    <property type="term" value="P:DNA replication initiation"/>
    <property type="evidence" value="ECO:0007669"/>
    <property type="project" value="UniProtKB-UniRule"/>
</dbReference>
<feature type="domain" description="AAA+ ATPase" evidence="13">
    <location>
        <begin position="183"/>
        <end position="311"/>
    </location>
</feature>
<dbReference type="CDD" id="cd06571">
    <property type="entry name" value="Bac_DnaA_C"/>
    <property type="match status" value="1"/>
</dbReference>
<feature type="binding site" evidence="8">
    <location>
        <position position="197"/>
    </location>
    <ligand>
        <name>ATP</name>
        <dbReference type="ChEBI" id="CHEBI:30616"/>
    </ligand>
</feature>
<comment type="caution">
    <text evidence="8">Lacks conserved residue(s) required for the propagation of feature annotation.</text>
</comment>
<keyword evidence="5 8" id="KW-0067">ATP-binding</keyword>
<dbReference type="CDD" id="cd00009">
    <property type="entry name" value="AAA"/>
    <property type="match status" value="1"/>
</dbReference>
<comment type="function">
    <text evidence="8 10">Plays an essential role in the initiation and regulation of chromosomal replication. ATP-DnaA binds to the origin of replication (oriC) to initiate formation of the DNA replication initiation complex once per cell cycle. Binds the DnaA box (a 9 base pair repeat at the origin) and separates the double-stranded (ds)DNA. Forms a right-handed helical filament on oriC DNA; dsDNA binds to the exterior of the filament while single-stranded (ss)DNA is stabiized in the filament's interior. The ATP-DnaA-oriC complex binds and stabilizes one strand of the AT-rich DNA unwinding element (DUE), permitting loading of DNA polymerase. After initiation quickly degrades to an ADP-DnaA complex that is not apt for DNA replication. Binds acidic phospholipids.</text>
</comment>
<dbReference type="InterPro" id="IPR038454">
    <property type="entry name" value="DnaA_N_sf"/>
</dbReference>
<dbReference type="InterPro" id="IPR024633">
    <property type="entry name" value="DnaA_N_dom"/>
</dbReference>
<dbReference type="GO" id="GO:0003688">
    <property type="term" value="F:DNA replication origin binding"/>
    <property type="evidence" value="ECO:0007669"/>
    <property type="project" value="UniProtKB-UniRule"/>
</dbReference>
<evidence type="ECO:0000259" key="14">
    <source>
        <dbReference type="SMART" id="SM00760"/>
    </source>
</evidence>
<evidence type="ECO:0000256" key="11">
    <source>
        <dbReference type="RuleBase" id="RU004227"/>
    </source>
</evidence>
<reference evidence="16" key="1">
    <citation type="submission" date="2017-04" db="EMBL/GenBank/DDBJ databases">
        <authorList>
            <person name="Varghese N."/>
            <person name="Submissions S."/>
        </authorList>
    </citation>
    <scope>NUCLEOTIDE SEQUENCE [LARGE SCALE GENOMIC DNA]</scope>
    <source>
        <strain evidence="16">RKEM611</strain>
    </source>
</reference>
<dbReference type="Gene3D" id="3.30.300.180">
    <property type="match status" value="1"/>
</dbReference>
<feature type="region of interest" description="Domain I, interacts with DnaA modulators" evidence="8">
    <location>
        <begin position="1"/>
        <end position="124"/>
    </location>
</feature>
<dbReference type="NCBIfam" id="TIGR00362">
    <property type="entry name" value="DnaA"/>
    <property type="match status" value="1"/>
</dbReference>
<dbReference type="SUPFAM" id="SSF48295">
    <property type="entry name" value="TrpR-like"/>
    <property type="match status" value="1"/>
</dbReference>
<keyword evidence="4 8" id="KW-0547">Nucleotide-binding</keyword>
<evidence type="ECO:0000259" key="13">
    <source>
        <dbReference type="SMART" id="SM00382"/>
    </source>
</evidence>
<evidence type="ECO:0000256" key="8">
    <source>
        <dbReference type="HAMAP-Rule" id="MF_00377"/>
    </source>
</evidence>
<gene>
    <name evidence="8" type="primary">dnaA</name>
    <name evidence="15" type="ORF">SAMN06296036_101437</name>
</gene>
<dbReference type="InterPro" id="IPR010921">
    <property type="entry name" value="Trp_repressor/repl_initiator"/>
</dbReference>
<dbReference type="FunFam" id="3.40.50.300:FF:000668">
    <property type="entry name" value="Chromosomal replication initiator protein DnaA"/>
    <property type="match status" value="1"/>
</dbReference>
<evidence type="ECO:0000256" key="4">
    <source>
        <dbReference type="ARBA" id="ARBA00022741"/>
    </source>
</evidence>
<proteinExistence type="inferred from homology"/>
<accession>A0A1Y6B5A3</accession>
<comment type="subcellular location">
    <subcellularLocation>
        <location evidence="8">Cytoplasm</location>
    </subcellularLocation>
</comment>
<evidence type="ECO:0000256" key="12">
    <source>
        <dbReference type="SAM" id="MobiDB-lite"/>
    </source>
</evidence>
<feature type="binding site" evidence="8">
    <location>
        <position position="198"/>
    </location>
    <ligand>
        <name>ATP</name>
        <dbReference type="ChEBI" id="CHEBI:30616"/>
    </ligand>
</feature>